<evidence type="ECO:0000313" key="1">
    <source>
        <dbReference type="EMBL" id="MBU2713189.1"/>
    </source>
</evidence>
<protein>
    <submittedName>
        <fullName evidence="1">Uncharacterized protein</fullName>
    </submittedName>
</protein>
<name>A0ABS5ZGR5_9GAMM</name>
<gene>
    <name evidence="1" type="ORF">KCG35_19150</name>
</gene>
<dbReference type="RefSeq" id="WP_215821477.1">
    <property type="nucleotide sequence ID" value="NZ_JAGSOY010000065.1"/>
</dbReference>
<dbReference type="EMBL" id="JAGSOY010000065">
    <property type="protein sequence ID" value="MBU2713189.1"/>
    <property type="molecule type" value="Genomic_DNA"/>
</dbReference>
<dbReference type="Proteomes" id="UP000690515">
    <property type="component" value="Unassembled WGS sequence"/>
</dbReference>
<proteinExistence type="predicted"/>
<sequence length="60" mass="6674">MGTIRKDFDLNKLKDGSLDISELDISFQTWRERNATGVLIRIIGTYGHGSGGENDAKYIS</sequence>
<comment type="caution">
    <text evidence="1">The sequence shown here is derived from an EMBL/GenBank/DDBJ whole genome shotgun (WGS) entry which is preliminary data.</text>
</comment>
<evidence type="ECO:0000313" key="2">
    <source>
        <dbReference type="Proteomes" id="UP000690515"/>
    </source>
</evidence>
<accession>A0ABS5ZGR5</accession>
<keyword evidence="2" id="KW-1185">Reference proteome</keyword>
<reference evidence="1 2" key="1">
    <citation type="submission" date="2021-04" db="EMBL/GenBank/DDBJ databases">
        <authorList>
            <person name="Pira H."/>
            <person name="Risdian C."/>
            <person name="Wink J."/>
        </authorList>
    </citation>
    <scope>NUCLEOTIDE SEQUENCE [LARGE SCALE GENOMIC DNA]</scope>
    <source>
        <strain evidence="1 2">WH53</strain>
    </source>
</reference>
<organism evidence="1 2">
    <name type="scientific">Zooshikella harenae</name>
    <dbReference type="NCBI Taxonomy" id="2827238"/>
    <lineage>
        <taxon>Bacteria</taxon>
        <taxon>Pseudomonadati</taxon>
        <taxon>Pseudomonadota</taxon>
        <taxon>Gammaproteobacteria</taxon>
        <taxon>Oceanospirillales</taxon>
        <taxon>Zooshikellaceae</taxon>
        <taxon>Zooshikella</taxon>
    </lineage>
</organism>